<dbReference type="EMBL" id="QMAU01000037">
    <property type="protein sequence ID" value="RXI55377.1"/>
    <property type="molecule type" value="Genomic_DNA"/>
</dbReference>
<organism evidence="1 4">
    <name type="scientific">Clostridium tetani</name>
    <dbReference type="NCBI Taxonomy" id="1513"/>
    <lineage>
        <taxon>Bacteria</taxon>
        <taxon>Bacillati</taxon>
        <taxon>Bacillota</taxon>
        <taxon>Clostridia</taxon>
        <taxon>Eubacteriales</taxon>
        <taxon>Clostridiaceae</taxon>
        <taxon>Clostridium</taxon>
    </lineage>
</organism>
<evidence type="ECO:0000313" key="4">
    <source>
        <dbReference type="Proteomes" id="UP000290921"/>
    </source>
</evidence>
<protein>
    <submittedName>
        <fullName evidence="1">VCBS repeat-containing protein</fullName>
    </submittedName>
</protein>
<dbReference type="RefSeq" id="WP_023437812.1">
    <property type="nucleotide sequence ID" value="NZ_AP026821.1"/>
</dbReference>
<evidence type="ECO:0000313" key="1">
    <source>
        <dbReference type="EMBL" id="RXI50540.1"/>
    </source>
</evidence>
<evidence type="ECO:0000313" key="2">
    <source>
        <dbReference type="EMBL" id="RXI55377.1"/>
    </source>
</evidence>
<sequence length="242" mass="27880">MYNYYFRNYIVHTKIVAYAKGDVNGDRITDNVYLTAMKASSSPFVENATLVIQDGRTGRFTNIQLNQNSGYSSRLFLGDFTGDGVNEILISIDSGDSSATTYDYIYSFVNNVPRLLFDFEEYNDEYKYNVNFKDNHKVEFISEKNDQRYIINISSREIDYLNKVYNKNEKLKKITKGFVNPLSGLYTVDFDSDGICEVLAYQKILGRSSVDTLGYVLNTLKWKKDKFYLADQNVSIFGVENK</sequence>
<name>A0A4Q0VFH8_CLOTA</name>
<dbReference type="InterPro" id="IPR028994">
    <property type="entry name" value="Integrin_alpha_N"/>
</dbReference>
<comment type="caution">
    <text evidence="1">The sequence shown here is derived from an EMBL/GenBank/DDBJ whole genome shotgun (WGS) entry which is preliminary data.</text>
</comment>
<reference evidence="3 4" key="1">
    <citation type="submission" date="2018-06" db="EMBL/GenBank/DDBJ databases">
        <title>Genome conservation of Clostridium tetani.</title>
        <authorList>
            <person name="Bruggemann H."/>
            <person name="Popoff M.R."/>
        </authorList>
    </citation>
    <scope>NUCLEOTIDE SEQUENCE [LARGE SCALE GENOMIC DNA]</scope>
    <source>
        <strain evidence="1 4">2017.061</strain>
        <strain evidence="2 3">63.05</strain>
    </source>
</reference>
<accession>A0A4Q0VFH8</accession>
<dbReference type="AlphaFoldDB" id="A0A4Q0VFH8"/>
<dbReference type="Proteomes" id="UP000290273">
    <property type="component" value="Unassembled WGS sequence"/>
</dbReference>
<dbReference type="SUPFAM" id="SSF69318">
    <property type="entry name" value="Integrin alpha N-terminal domain"/>
    <property type="match status" value="1"/>
</dbReference>
<evidence type="ECO:0000313" key="3">
    <source>
        <dbReference type="Proteomes" id="UP000290273"/>
    </source>
</evidence>
<gene>
    <name evidence="1" type="ORF">DP130_00785</name>
    <name evidence="2" type="ORF">DP131_08235</name>
</gene>
<proteinExistence type="predicted"/>
<dbReference type="Proteomes" id="UP000290921">
    <property type="component" value="Unassembled WGS sequence"/>
</dbReference>
<dbReference type="EMBL" id="QMAP01000001">
    <property type="protein sequence ID" value="RXI50540.1"/>
    <property type="molecule type" value="Genomic_DNA"/>
</dbReference>